<dbReference type="VEuPathDB" id="GiardiaDB:QR46_3286"/>
<accession>A0A132NRJ0</accession>
<dbReference type="Proteomes" id="UP000070089">
    <property type="component" value="Unassembled WGS sequence"/>
</dbReference>
<feature type="compositionally biased region" description="Polar residues" evidence="1">
    <location>
        <begin position="537"/>
        <end position="567"/>
    </location>
</feature>
<gene>
    <name evidence="2" type="ORF">QR46_3286</name>
</gene>
<proteinExistence type="predicted"/>
<dbReference type="EMBL" id="JXTI01000102">
    <property type="protein sequence ID" value="KWX12729.1"/>
    <property type="molecule type" value="Genomic_DNA"/>
</dbReference>
<name>A0A132NRJ0_GIAIN</name>
<organism evidence="2 3">
    <name type="scientific">Giardia duodenalis assemblage B</name>
    <dbReference type="NCBI Taxonomy" id="1394984"/>
    <lineage>
        <taxon>Eukaryota</taxon>
        <taxon>Metamonada</taxon>
        <taxon>Diplomonadida</taxon>
        <taxon>Hexamitidae</taxon>
        <taxon>Giardiinae</taxon>
        <taxon>Giardia</taxon>
    </lineage>
</organism>
<evidence type="ECO:0000256" key="1">
    <source>
        <dbReference type="SAM" id="MobiDB-lite"/>
    </source>
</evidence>
<reference evidence="2 3" key="1">
    <citation type="journal article" date="2015" name="Mol. Biochem. Parasitol.">
        <title>Identification of polymorphic genes for use in assemblage B genotyping assays through comparative genomics of multiple assemblage B Giardia duodenalis isolates.</title>
        <authorList>
            <person name="Wielinga C."/>
            <person name="Thompson R.C."/>
            <person name="Monis P."/>
            <person name="Ryan U."/>
        </authorList>
    </citation>
    <scope>NUCLEOTIDE SEQUENCE [LARGE SCALE GENOMIC DNA]</scope>
    <source>
        <strain evidence="2 3">BAH15c1</strain>
    </source>
</reference>
<dbReference type="AlphaFoldDB" id="A0A132NRJ0"/>
<feature type="region of interest" description="Disordered" evidence="1">
    <location>
        <begin position="537"/>
        <end position="584"/>
    </location>
</feature>
<dbReference type="OrthoDB" id="10253902at2759"/>
<protein>
    <submittedName>
        <fullName evidence="2">Uncharacterized protein</fullName>
    </submittedName>
</protein>
<evidence type="ECO:0000313" key="2">
    <source>
        <dbReference type="EMBL" id="KWX12729.1"/>
    </source>
</evidence>
<evidence type="ECO:0000313" key="3">
    <source>
        <dbReference type="Proteomes" id="UP000070089"/>
    </source>
</evidence>
<comment type="caution">
    <text evidence="2">The sequence shown here is derived from an EMBL/GenBank/DDBJ whole genome shotgun (WGS) entry which is preliminary data.</text>
</comment>
<sequence length="684" mass="74233">MIQLTLRTDAIEGFCAAVSYFIDTSTIFKEVNMCFLFEKAPANQAIHIFAATTGINPSNSTASFLVDSPFIDIVSRQDPTRRTDNSSILLSVYSSALVPLKTLLEHNGEYPLVIEFDTINGVNYAIFLRYLSLMKFKQTFDNMYVSSQIHLSLINITYGITPLQYLVAIASVLQSNYPIRLHAQRNGGQNPLVNALTIRLLMNSCCSLAYGLPAFYPRLYLPVFAVDASDATSFLRLLRKSHNNSSNHQLSLSTSICRAPETEFEQLQTSIREKVPETMDLLHCPHTSHTQQSAGLVWGTLDTSLLTLMSCPKLLIQLGGSTTKIMLNAIVNQTKPTLQAPVDMDQIASCIAAVQDPEECYCASDLSAYFQSSLRYASVCIYLQGETALQSLLNLQTQYPSISYEVVLSASSQEALTRELKGASSIFASSLPGVELHVMRRLGPQTYVVVTTSDLINQFLFSFSGVFCPSSPPIQKDKPLIHHKQGYDNYAIPSMSVHYASSGTSGQHLRPHITLQPINYVQPQSPGRVGEVQLSKSTPQTREAPSINTFGVGTPSTPKDGSPSLENSPVKALGKTPTCLSADSPSSKHIDLGASGSIIITGLNSTAQVSPGQATDAVSSIAPFKSAVSTREKSPPLAVEQVPSIGSTCLPTHQLEQNLLSYILGEDSDSGINGDIETILDALL</sequence>